<proteinExistence type="predicted"/>
<evidence type="ECO:0000313" key="1">
    <source>
        <dbReference type="EMBL" id="GAG45196.1"/>
    </source>
</evidence>
<accession>X0Z9R2</accession>
<comment type="caution">
    <text evidence="1">The sequence shown here is derived from an EMBL/GenBank/DDBJ whole genome shotgun (WGS) entry which is preliminary data.</text>
</comment>
<organism evidence="1">
    <name type="scientific">marine sediment metagenome</name>
    <dbReference type="NCBI Taxonomy" id="412755"/>
    <lineage>
        <taxon>unclassified sequences</taxon>
        <taxon>metagenomes</taxon>
        <taxon>ecological metagenomes</taxon>
    </lineage>
</organism>
<gene>
    <name evidence="1" type="ORF">S01H1_76597</name>
</gene>
<sequence>DGVIDVADLQILASAAMTKADWYHDPNQTE</sequence>
<reference evidence="1" key="1">
    <citation type="journal article" date="2014" name="Front. Microbiol.">
        <title>High frequency of phylogenetically diverse reductive dehalogenase-homologous genes in deep subseafloor sedimentary metagenomes.</title>
        <authorList>
            <person name="Kawai M."/>
            <person name="Futagami T."/>
            <person name="Toyoda A."/>
            <person name="Takaki Y."/>
            <person name="Nishi S."/>
            <person name="Hori S."/>
            <person name="Arai W."/>
            <person name="Tsubouchi T."/>
            <person name="Morono Y."/>
            <person name="Uchiyama I."/>
            <person name="Ito T."/>
            <person name="Fujiyama A."/>
            <person name="Inagaki F."/>
            <person name="Takami H."/>
        </authorList>
    </citation>
    <scope>NUCLEOTIDE SEQUENCE</scope>
    <source>
        <strain evidence="1">Expedition CK06-06</strain>
    </source>
</reference>
<dbReference type="EMBL" id="BARS01051417">
    <property type="protein sequence ID" value="GAG45196.1"/>
    <property type="molecule type" value="Genomic_DNA"/>
</dbReference>
<feature type="non-terminal residue" evidence="1">
    <location>
        <position position="1"/>
    </location>
</feature>
<dbReference type="AlphaFoldDB" id="X0Z9R2"/>
<name>X0Z9R2_9ZZZZ</name>
<protein>
    <submittedName>
        <fullName evidence="1">Uncharacterized protein</fullName>
    </submittedName>
</protein>